<sequence length="55" mass="6261">MNNIYLQNLGKSHNEGIDGIISLDKFGLEKVYVQTKRWKNQVCSSKVQISMGIFS</sequence>
<dbReference type="GO" id="GO:0004519">
    <property type="term" value="F:endonuclease activity"/>
    <property type="evidence" value="ECO:0007669"/>
    <property type="project" value="InterPro"/>
</dbReference>
<dbReference type="GO" id="GO:0009307">
    <property type="term" value="P:DNA restriction-modification system"/>
    <property type="evidence" value="ECO:0007669"/>
    <property type="project" value="InterPro"/>
</dbReference>
<name>A0A5C1QI66_9SPIO</name>
<dbReference type="OrthoDB" id="9803736at2"/>
<evidence type="ECO:0000313" key="2">
    <source>
        <dbReference type="EMBL" id="QEN06819.1"/>
    </source>
</evidence>
<reference evidence="2 3" key="1">
    <citation type="submission" date="2019-02" db="EMBL/GenBank/DDBJ databases">
        <title>Complete Genome Sequence and Methylome Analysis of free living Spirochaetas.</title>
        <authorList>
            <person name="Fomenkov A."/>
            <person name="Dubinina G."/>
            <person name="Leshcheva N."/>
            <person name="Mikheeva N."/>
            <person name="Grabovich M."/>
            <person name="Vincze T."/>
            <person name="Roberts R.J."/>
        </authorList>
    </citation>
    <scope>NUCLEOTIDE SEQUENCE [LARGE SCALE GENOMIC DNA]</scope>
    <source>
        <strain evidence="2 3">K2</strain>
    </source>
</reference>
<evidence type="ECO:0000313" key="3">
    <source>
        <dbReference type="Proteomes" id="UP000324209"/>
    </source>
</evidence>
<evidence type="ECO:0000259" key="1">
    <source>
        <dbReference type="Pfam" id="PF04471"/>
    </source>
</evidence>
<feature type="domain" description="Restriction endonuclease type IV Mrr" evidence="1">
    <location>
        <begin position="7"/>
        <end position="48"/>
    </location>
</feature>
<protein>
    <recommendedName>
        <fullName evidence="1">Restriction endonuclease type IV Mrr domain-containing protein</fullName>
    </recommendedName>
</protein>
<dbReference type="Gene3D" id="3.40.1350.10">
    <property type="match status" value="1"/>
</dbReference>
<gene>
    <name evidence="2" type="ORF">EXM22_01980</name>
</gene>
<dbReference type="EMBL" id="CP036150">
    <property type="protein sequence ID" value="QEN06819.1"/>
    <property type="molecule type" value="Genomic_DNA"/>
</dbReference>
<accession>A0A5C1QI66</accession>
<organism evidence="2 3">
    <name type="scientific">Oceanispirochaeta crateris</name>
    <dbReference type="NCBI Taxonomy" id="2518645"/>
    <lineage>
        <taxon>Bacteria</taxon>
        <taxon>Pseudomonadati</taxon>
        <taxon>Spirochaetota</taxon>
        <taxon>Spirochaetia</taxon>
        <taxon>Spirochaetales</taxon>
        <taxon>Spirochaetaceae</taxon>
        <taxon>Oceanispirochaeta</taxon>
    </lineage>
</organism>
<dbReference type="InterPro" id="IPR007560">
    <property type="entry name" value="Restrct_endonuc_IV_Mrr"/>
</dbReference>
<dbReference type="InterPro" id="IPR011856">
    <property type="entry name" value="tRNA_endonuc-like_dom_sf"/>
</dbReference>
<dbReference type="AlphaFoldDB" id="A0A5C1QI66"/>
<proteinExistence type="predicted"/>
<keyword evidence="3" id="KW-1185">Reference proteome</keyword>
<dbReference type="RefSeq" id="WP_149484902.1">
    <property type="nucleotide sequence ID" value="NZ_CP036150.1"/>
</dbReference>
<dbReference type="GO" id="GO:0003677">
    <property type="term" value="F:DNA binding"/>
    <property type="evidence" value="ECO:0007669"/>
    <property type="project" value="InterPro"/>
</dbReference>
<dbReference type="KEGG" id="ock:EXM22_01980"/>
<dbReference type="Proteomes" id="UP000324209">
    <property type="component" value="Chromosome"/>
</dbReference>
<dbReference type="Pfam" id="PF04471">
    <property type="entry name" value="Mrr_cat"/>
    <property type="match status" value="1"/>
</dbReference>